<evidence type="ECO:0000313" key="15">
    <source>
        <dbReference type="EMBL" id="AES77258.2"/>
    </source>
</evidence>
<dbReference type="SUPFAM" id="SSF52374">
    <property type="entry name" value="Nucleotidylyl transferase"/>
    <property type="match status" value="1"/>
</dbReference>
<dbReference type="KEGG" id="mtr:11422357"/>
<evidence type="ECO:0000256" key="2">
    <source>
        <dbReference type="ARBA" id="ARBA00013164"/>
    </source>
</evidence>
<dbReference type="EMBL" id="CM001223">
    <property type="protein sequence ID" value="AES77258.2"/>
    <property type="molecule type" value="Genomic_DNA"/>
</dbReference>
<evidence type="ECO:0000259" key="13">
    <source>
        <dbReference type="Pfam" id="PF08264"/>
    </source>
</evidence>
<dbReference type="OrthoDB" id="10249672at2759"/>
<keyword evidence="3 10" id="KW-0436">Ligase</keyword>
<dbReference type="EMBL" id="PSQE01000007">
    <property type="protein sequence ID" value="RHN44013.1"/>
    <property type="molecule type" value="Genomic_DNA"/>
</dbReference>
<comment type="catalytic activity">
    <reaction evidence="9">
        <text>tRNA(Leu) + L-leucine + ATP = L-leucyl-tRNA(Leu) + AMP + diphosphate</text>
        <dbReference type="Rhea" id="RHEA:11688"/>
        <dbReference type="Rhea" id="RHEA-COMP:9613"/>
        <dbReference type="Rhea" id="RHEA-COMP:9622"/>
        <dbReference type="ChEBI" id="CHEBI:30616"/>
        <dbReference type="ChEBI" id="CHEBI:33019"/>
        <dbReference type="ChEBI" id="CHEBI:57427"/>
        <dbReference type="ChEBI" id="CHEBI:78442"/>
        <dbReference type="ChEBI" id="CHEBI:78494"/>
        <dbReference type="ChEBI" id="CHEBI:456215"/>
        <dbReference type="EC" id="6.1.1.4"/>
    </reaction>
</comment>
<evidence type="ECO:0000256" key="10">
    <source>
        <dbReference type="RuleBase" id="RU363035"/>
    </source>
</evidence>
<evidence type="ECO:0000256" key="8">
    <source>
        <dbReference type="ARBA" id="ARBA00030520"/>
    </source>
</evidence>
<dbReference type="GO" id="GO:0005524">
    <property type="term" value="F:ATP binding"/>
    <property type="evidence" value="ECO:0007669"/>
    <property type="project" value="UniProtKB-KW"/>
</dbReference>
<dbReference type="PaxDb" id="3880-AES77258"/>
<proteinExistence type="inferred from homology"/>
<name>A2Q4Y9_MEDTR</name>
<dbReference type="FunFam" id="3.90.740.10:FF:000001">
    <property type="entry name" value="Leucine--tRNA ligase, cytoplasmic"/>
    <property type="match status" value="1"/>
</dbReference>
<dbReference type="Proteomes" id="UP000002051">
    <property type="component" value="Unassembled WGS sequence"/>
</dbReference>
<organism evidence="14">
    <name type="scientific">Medicago truncatula</name>
    <name type="common">Barrel medic</name>
    <name type="synonym">Medicago tribuloides</name>
    <dbReference type="NCBI Taxonomy" id="3880"/>
    <lineage>
        <taxon>Eukaryota</taxon>
        <taxon>Viridiplantae</taxon>
        <taxon>Streptophyta</taxon>
        <taxon>Embryophyta</taxon>
        <taxon>Tracheophyta</taxon>
        <taxon>Spermatophyta</taxon>
        <taxon>Magnoliopsida</taxon>
        <taxon>eudicotyledons</taxon>
        <taxon>Gunneridae</taxon>
        <taxon>Pentapetalae</taxon>
        <taxon>rosids</taxon>
        <taxon>fabids</taxon>
        <taxon>Fabales</taxon>
        <taxon>Fabaceae</taxon>
        <taxon>Papilionoideae</taxon>
        <taxon>50 kb inversion clade</taxon>
        <taxon>NPAAA clade</taxon>
        <taxon>Hologalegina</taxon>
        <taxon>IRL clade</taxon>
        <taxon>Trifolieae</taxon>
        <taxon>Medicago</taxon>
    </lineage>
</organism>
<dbReference type="InterPro" id="IPR002300">
    <property type="entry name" value="aa-tRNA-synth_Ia"/>
</dbReference>
<dbReference type="Gramene" id="rna38057">
    <property type="protein sequence ID" value="RHN44013.1"/>
    <property type="gene ID" value="gene38057"/>
</dbReference>
<accession>A0A0C3W0W0</accession>
<dbReference type="InterPro" id="IPR013155">
    <property type="entry name" value="M/V/L/I-tRNA-synth_anticd-bd"/>
</dbReference>
<feature type="domain" description="Methionyl/Valyl/Leucyl/Isoleucyl-tRNA synthetase anticodon-binding" evidence="13">
    <location>
        <begin position="801"/>
        <end position="931"/>
    </location>
</feature>
<reference evidence="16" key="7">
    <citation type="journal article" date="2018" name="Nat. Plants">
        <title>Whole-genome landscape of Medicago truncatula symbiotic genes.</title>
        <authorList>
            <person name="Pecrix Y."/>
            <person name="Gamas P."/>
            <person name="Carrere S."/>
        </authorList>
    </citation>
    <scope>NUCLEOTIDE SEQUENCE</scope>
    <source>
        <tissue evidence="16">Leaves</tissue>
    </source>
</reference>
<sequence length="1102" mass="125038">MATASSNVSKKCFDRRDRLREIESKVKKWWEEEDVFKSEPGENPPKPGEKFFGNFPFPYTNGYLHLGHAFSLSKLEFAAAFYRLRGANVLLPFAFHCTGMPMKTSADKLAREIQQFGNPPVFPGVQEDNAMGAEGASDDDSNAKPSVNNKYKGKKSKAAAKSSGQAYQWEILRSVGISDEEISKFQDPYKWLTYFPPLAVEDLKAFGLGCDWRRSFITTDMNPYFDSFVRWQMRKLKSLGKVVKDVRYTIFSPLDGQPCADHDRASGEGVQPQEYMIIKMELVSPFPDKFKALEGKKVFLAAATLRPETMYGQTNAWVLPDGKYGAFEITETEVFVLTHRAALNLAYQNHSRVPQEPTCLLELTGHDLIGLLLRSPLALTEVIFVLPMLSILMNKGTGVVTSVPSDAPDDYMALKHLKKKPEFRAKYGVKDEWVMPFDIVPIIEVPEFGNKCAETVCLQMKIESPNERVKLADAKDITYLKGFSQGIIIVGEFKGRKVQEAKPLIRRKLLETGQAIVYSEPERPVMSRSGDECVVALTDQWYITYGESEWKKLAEDCLSSMNLYSDETQNGFDHTLSWLNQWACSRSFGLGTRIPWDEQFLVESLSDSTIYMAYYTVAHHLQNGDMYGTNESAIKPQQLTDDVWDYIFCGGPFPKSTDISSTVLERMKLEFEYWYPFDLRVSGKDLLQNHLTFCIYNHTAIWSKRHWPRGFRCNGFLLLNKEKMSKSTGNFRTLRQAIEEFSADATRFALADAGDGVDDANFVFEKANKAILDLTQQIAWYEKIQDAKSSMRTGAPSTYADRVFANEINIAIKTTEQNYTNFMFREALVSGFYGLQAARDEYRLTYKENNQDNVKDYNQELVWHFMDVQTRLLAPICPHYAEFIWREILKKEGFVVKAGWPTADAPDLTLKSANKYLQDSIDSIRKLLEKKIPGSKKANKQGALATALKENKITCLIFVNEQFDGWKAVCLSILQNKFNRDTRTFAPHSEILEAIRQSSVGQSFDFKQIQKICNPFLKFKKDEAIALGEQALDLRLPFGEIEVLRENKDFIKRQISSKELVVQDVEILSAADADSVAKAGSSSSLNQNPPSPGVPTVIFLTQ</sequence>
<dbReference type="Gene3D" id="3.90.740.10">
    <property type="entry name" value="Valyl/Leucyl/Isoleucyl-tRNA synthetase, editing domain"/>
    <property type="match status" value="1"/>
</dbReference>
<feature type="domain" description="Aminoacyl-tRNA synthetase class Ia" evidence="12">
    <location>
        <begin position="26"/>
        <end position="108"/>
    </location>
</feature>
<reference evidence="17" key="5">
    <citation type="submission" date="2015-04" db="UniProtKB">
        <authorList>
            <consortium name="EnsemblPlants"/>
        </authorList>
    </citation>
    <scope>IDENTIFICATION</scope>
    <source>
        <strain evidence="17">cv. Jemalong A17</strain>
    </source>
</reference>
<evidence type="ECO:0000256" key="5">
    <source>
        <dbReference type="ARBA" id="ARBA00022840"/>
    </source>
</evidence>
<dbReference type="GO" id="GO:0004823">
    <property type="term" value="F:leucine-tRNA ligase activity"/>
    <property type="evidence" value="ECO:0000318"/>
    <property type="project" value="GO_Central"/>
</dbReference>
<dbReference type="HOGENOM" id="CLU_004174_1_1_1"/>
<evidence type="ECO:0000256" key="3">
    <source>
        <dbReference type="ARBA" id="ARBA00022598"/>
    </source>
</evidence>
<reference evidence="15 18" key="4">
    <citation type="journal article" date="2014" name="BMC Genomics">
        <title>An improved genome release (version Mt4.0) for the model legume Medicago truncatula.</title>
        <authorList>
            <person name="Tang H."/>
            <person name="Krishnakumar V."/>
            <person name="Bidwell S."/>
            <person name="Rosen B."/>
            <person name="Chan A."/>
            <person name="Zhou S."/>
            <person name="Gentzbittel L."/>
            <person name="Childs K.L."/>
            <person name="Yandell M."/>
            <person name="Gundlach H."/>
            <person name="Mayer K.F."/>
            <person name="Schwartz D.C."/>
            <person name="Town C.D."/>
        </authorList>
    </citation>
    <scope>GENOME REANNOTATION</scope>
    <source>
        <strain evidence="15">A17</strain>
        <strain evidence="17 18">cv. Jemalong A17</strain>
    </source>
</reference>
<dbReference type="eggNOG" id="KOG0437">
    <property type="taxonomic scope" value="Eukaryota"/>
</dbReference>
<dbReference type="Proteomes" id="UP000265566">
    <property type="component" value="Chromosome 7"/>
</dbReference>
<accession>G7KXQ2</accession>
<evidence type="ECO:0000256" key="7">
    <source>
        <dbReference type="ARBA" id="ARBA00023146"/>
    </source>
</evidence>
<dbReference type="Pfam" id="PF00133">
    <property type="entry name" value="tRNA-synt_1"/>
    <property type="match status" value="2"/>
</dbReference>
<dbReference type="AlphaFoldDB" id="A2Q4Y9"/>
<dbReference type="InterPro" id="IPR009008">
    <property type="entry name" value="Val/Leu/Ile-tRNA-synth_edit"/>
</dbReference>
<dbReference type="SUPFAM" id="SSF50677">
    <property type="entry name" value="ValRS/IleRS/LeuRS editing domain"/>
    <property type="match status" value="1"/>
</dbReference>
<feature type="region of interest" description="Disordered" evidence="11">
    <location>
        <begin position="124"/>
        <end position="156"/>
    </location>
</feature>
<dbReference type="STRING" id="3880.A2Q4Y9"/>
<dbReference type="InterPro" id="IPR001412">
    <property type="entry name" value="aa-tRNA-synth_I_CS"/>
</dbReference>
<evidence type="ECO:0000313" key="16">
    <source>
        <dbReference type="EMBL" id="RHN44013.1"/>
    </source>
</evidence>
<evidence type="ECO:0000313" key="19">
    <source>
        <dbReference type="Proteomes" id="UP000265566"/>
    </source>
</evidence>
<dbReference type="PROSITE" id="PS00178">
    <property type="entry name" value="AA_TRNA_LIGASE_I"/>
    <property type="match status" value="1"/>
</dbReference>
<evidence type="ECO:0000256" key="6">
    <source>
        <dbReference type="ARBA" id="ARBA00022917"/>
    </source>
</evidence>
<dbReference type="NCBIfam" id="TIGR00395">
    <property type="entry name" value="leuS_arch"/>
    <property type="match status" value="1"/>
</dbReference>
<keyword evidence="18" id="KW-1185">Reference proteome</keyword>
<keyword evidence="4 10" id="KW-0547">Nucleotide-binding</keyword>
<keyword evidence="6 10" id="KW-0648">Protein biosynthesis</keyword>
<comment type="similarity">
    <text evidence="1 10">Belongs to the class-I aminoacyl-tRNA synthetase family.</text>
</comment>
<evidence type="ECO:0000313" key="14">
    <source>
        <dbReference type="EMBL" id="ABN08689.1"/>
    </source>
</evidence>
<dbReference type="InterPro" id="IPR014729">
    <property type="entry name" value="Rossmann-like_a/b/a_fold"/>
</dbReference>
<evidence type="ECO:0000259" key="12">
    <source>
        <dbReference type="Pfam" id="PF00133"/>
    </source>
</evidence>
<reference evidence="14" key="1">
    <citation type="submission" date="2005-04" db="EMBL/GenBank/DDBJ databases">
        <authorList>
            <person name="Town C.D."/>
        </authorList>
    </citation>
    <scope>NUCLEOTIDE SEQUENCE</scope>
</reference>
<evidence type="ECO:0000313" key="17">
    <source>
        <dbReference type="EnsemblPlants" id="AES77258"/>
    </source>
</evidence>
<evidence type="ECO:0000256" key="11">
    <source>
        <dbReference type="SAM" id="MobiDB-lite"/>
    </source>
</evidence>
<dbReference type="EC" id="6.1.1.4" evidence="2"/>
<dbReference type="GO" id="GO:0048608">
    <property type="term" value="P:reproductive structure development"/>
    <property type="evidence" value="ECO:0007669"/>
    <property type="project" value="UniProtKB-ARBA"/>
</dbReference>
<dbReference type="EnsemblPlants" id="AES77258">
    <property type="protein sequence ID" value="AES77258"/>
    <property type="gene ID" value="MTR_7g006450"/>
</dbReference>
<keyword evidence="5 10" id="KW-0067">ATP-binding</keyword>
<dbReference type="GO" id="GO:0002161">
    <property type="term" value="F:aminoacyl-tRNA deacylase activity"/>
    <property type="evidence" value="ECO:0007669"/>
    <property type="project" value="InterPro"/>
</dbReference>
<dbReference type="PANTHER" id="PTHR45794">
    <property type="entry name" value="LEUCYL-TRNA SYNTHETASE"/>
    <property type="match status" value="1"/>
</dbReference>
<reference evidence="14" key="2">
    <citation type="submission" date="2007-03" db="EMBL/GenBank/DDBJ databases">
        <authorList>
            <consortium name="The International Medicago Genome Annotation Group"/>
        </authorList>
    </citation>
    <scope>NUCLEOTIDE SEQUENCE</scope>
</reference>
<reference evidence="15 18" key="3">
    <citation type="journal article" date="2011" name="Nature">
        <title>The Medicago genome provides insight into the evolution of rhizobial symbioses.</title>
        <authorList>
            <person name="Young N.D."/>
            <person name="Debelle F."/>
            <person name="Oldroyd G.E."/>
            <person name="Geurts R."/>
            <person name="Cannon S.B."/>
            <person name="Udvardi M.K."/>
            <person name="Benedito V.A."/>
            <person name="Mayer K.F."/>
            <person name="Gouzy J."/>
            <person name="Schoof H."/>
            <person name="Van de Peer Y."/>
            <person name="Proost S."/>
            <person name="Cook D.R."/>
            <person name="Meyers B.C."/>
            <person name="Spannagl M."/>
            <person name="Cheung F."/>
            <person name="De Mita S."/>
            <person name="Krishnakumar V."/>
            <person name="Gundlach H."/>
            <person name="Zhou S."/>
            <person name="Mudge J."/>
            <person name="Bharti A.K."/>
            <person name="Murray J.D."/>
            <person name="Naoumkina M.A."/>
            <person name="Rosen B."/>
            <person name="Silverstein K.A."/>
            <person name="Tang H."/>
            <person name="Rombauts S."/>
            <person name="Zhao P.X."/>
            <person name="Zhou P."/>
            <person name="Barbe V."/>
            <person name="Bardou P."/>
            <person name="Bechner M."/>
            <person name="Bellec A."/>
            <person name="Berger A."/>
            <person name="Berges H."/>
            <person name="Bidwell S."/>
            <person name="Bisseling T."/>
            <person name="Choisne N."/>
            <person name="Couloux A."/>
            <person name="Denny R."/>
            <person name="Deshpande S."/>
            <person name="Dai X."/>
            <person name="Doyle J.J."/>
            <person name="Dudez A.M."/>
            <person name="Farmer A.D."/>
            <person name="Fouteau S."/>
            <person name="Franken C."/>
            <person name="Gibelin C."/>
            <person name="Gish J."/>
            <person name="Goldstein S."/>
            <person name="Gonzalez A.J."/>
            <person name="Green P.J."/>
            <person name="Hallab A."/>
            <person name="Hartog M."/>
            <person name="Hua A."/>
            <person name="Humphray S.J."/>
            <person name="Jeong D.H."/>
            <person name="Jing Y."/>
            <person name="Jocker A."/>
            <person name="Kenton S.M."/>
            <person name="Kim D.J."/>
            <person name="Klee K."/>
            <person name="Lai H."/>
            <person name="Lang C."/>
            <person name="Lin S."/>
            <person name="Macmil S.L."/>
            <person name="Magdelenat G."/>
            <person name="Matthews L."/>
            <person name="McCorrison J."/>
            <person name="Monaghan E.L."/>
            <person name="Mun J.H."/>
            <person name="Najar F.Z."/>
            <person name="Nicholson C."/>
            <person name="Noirot C."/>
            <person name="O'Bleness M."/>
            <person name="Paule C.R."/>
            <person name="Poulain J."/>
            <person name="Prion F."/>
            <person name="Qin B."/>
            <person name="Qu C."/>
            <person name="Retzel E.F."/>
            <person name="Riddle C."/>
            <person name="Sallet E."/>
            <person name="Samain S."/>
            <person name="Samson N."/>
            <person name="Sanders I."/>
            <person name="Saurat O."/>
            <person name="Scarpelli C."/>
            <person name="Schiex T."/>
            <person name="Segurens B."/>
            <person name="Severin A.J."/>
            <person name="Sherrier D.J."/>
            <person name="Shi R."/>
            <person name="Sims S."/>
            <person name="Singer S.R."/>
            <person name="Sinharoy S."/>
            <person name="Sterck L."/>
            <person name="Viollet A."/>
            <person name="Wang B.B."/>
            <person name="Wang K."/>
            <person name="Wang M."/>
            <person name="Wang X."/>
            <person name="Warfsmann J."/>
            <person name="Weissenbach J."/>
            <person name="White D.D."/>
            <person name="White J.D."/>
            <person name="Wiley G.B."/>
            <person name="Wincker P."/>
            <person name="Xing Y."/>
            <person name="Yang L."/>
            <person name="Yao Z."/>
            <person name="Ying F."/>
            <person name="Zhai J."/>
            <person name="Zhou L."/>
            <person name="Zuber A."/>
            <person name="Denarie J."/>
            <person name="Dixon R.A."/>
            <person name="May G.D."/>
            <person name="Schwartz D.C."/>
            <person name="Rogers J."/>
            <person name="Quetier F."/>
            <person name="Town C.D."/>
            <person name="Roe B.A."/>
        </authorList>
    </citation>
    <scope>NUCLEOTIDE SEQUENCE [LARGE SCALE GENOMIC DNA]</scope>
    <source>
        <strain evidence="15">A17</strain>
        <strain evidence="17 18">cv. Jemalong A17</strain>
    </source>
</reference>
<dbReference type="CDD" id="cd07959">
    <property type="entry name" value="Anticodon_Ia_Leu_AEc"/>
    <property type="match status" value="1"/>
</dbReference>
<dbReference type="FunFam" id="1.10.730.10:FF:000020">
    <property type="entry name" value="Leucine--tRNA ligase cytoplasmic"/>
    <property type="match status" value="1"/>
</dbReference>
<evidence type="ECO:0000256" key="4">
    <source>
        <dbReference type="ARBA" id="ARBA00022741"/>
    </source>
</evidence>
<dbReference type="EMBL" id="AC157893">
    <property type="protein sequence ID" value="ABN08689.1"/>
    <property type="molecule type" value="Genomic_DNA"/>
</dbReference>
<dbReference type="PANTHER" id="PTHR45794:SF1">
    <property type="entry name" value="LEUCINE--TRNA LIGASE, CYTOPLASMIC"/>
    <property type="match status" value="1"/>
</dbReference>
<dbReference type="InterPro" id="IPR009080">
    <property type="entry name" value="tRNAsynth_Ia_anticodon-bd"/>
</dbReference>
<dbReference type="Pfam" id="PF08264">
    <property type="entry name" value="Anticodon_1"/>
    <property type="match status" value="1"/>
</dbReference>
<dbReference type="GO" id="GO:0009791">
    <property type="term" value="P:post-embryonic development"/>
    <property type="evidence" value="ECO:0007669"/>
    <property type="project" value="UniProtKB-ARBA"/>
</dbReference>
<evidence type="ECO:0000256" key="9">
    <source>
        <dbReference type="ARBA" id="ARBA00047469"/>
    </source>
</evidence>
<evidence type="ECO:0000313" key="18">
    <source>
        <dbReference type="Proteomes" id="UP000002051"/>
    </source>
</evidence>
<evidence type="ECO:0000256" key="1">
    <source>
        <dbReference type="ARBA" id="ARBA00005594"/>
    </source>
</evidence>
<protein>
    <recommendedName>
        <fullName evidence="2">leucine--tRNA ligase</fullName>
        <ecNumber evidence="2">6.1.1.4</ecNumber>
    </recommendedName>
    <alternativeName>
        <fullName evidence="8">Leucyl-tRNA synthetase</fullName>
    </alternativeName>
</protein>
<keyword evidence="7 10" id="KW-0030">Aminoacyl-tRNA synthetase</keyword>
<dbReference type="InterPro" id="IPR004493">
    <property type="entry name" value="Leu-tRNA-synth_Ia_arc/euk"/>
</dbReference>
<reference evidence="19" key="6">
    <citation type="journal article" date="2018" name="Nat. Plants">
        <title>Whole-genome landscape of Medicago truncatula symbiotic genes.</title>
        <authorList>
            <person name="Pecrix Y."/>
            <person name="Staton S.E."/>
            <person name="Sallet E."/>
            <person name="Lelandais-Briere C."/>
            <person name="Moreau S."/>
            <person name="Carrere S."/>
            <person name="Blein T."/>
            <person name="Jardinaud M.F."/>
            <person name="Latrasse D."/>
            <person name="Zouine M."/>
            <person name="Zahm M."/>
            <person name="Kreplak J."/>
            <person name="Mayjonade B."/>
            <person name="Satge C."/>
            <person name="Perez M."/>
            <person name="Cauet S."/>
            <person name="Marande W."/>
            <person name="Chantry-Darmon C."/>
            <person name="Lopez-Roques C."/>
            <person name="Bouchez O."/>
            <person name="Berard A."/>
            <person name="Debelle F."/>
            <person name="Munos S."/>
            <person name="Bendahmane A."/>
            <person name="Berges H."/>
            <person name="Niebel A."/>
            <person name="Buitink J."/>
            <person name="Frugier F."/>
            <person name="Benhamed M."/>
            <person name="Crespi M."/>
            <person name="Gouzy J."/>
            <person name="Gamas P."/>
        </authorList>
    </citation>
    <scope>NUCLEOTIDE SEQUENCE [LARGE SCALE GENOMIC DNA]</scope>
    <source>
        <strain evidence="19">cv. Jemalong A17</strain>
    </source>
</reference>
<feature type="domain" description="Aminoacyl-tRNA synthetase class Ia" evidence="12">
    <location>
        <begin position="198"/>
        <end position="761"/>
    </location>
</feature>
<gene>
    <name evidence="17" type="primary">11422357</name>
    <name evidence="15" type="ordered locus">MTR_7g006450</name>
    <name evidence="14" type="ORF">MtrDRAFT_AC157893g27v2</name>
    <name evidence="16" type="ORF">MtrunA17_Chr7g0214721</name>
</gene>
<dbReference type="Gene3D" id="1.10.730.10">
    <property type="entry name" value="Isoleucyl-tRNA Synthetase, Domain 1"/>
    <property type="match status" value="1"/>
</dbReference>
<dbReference type="Gene3D" id="3.40.50.620">
    <property type="entry name" value="HUPs"/>
    <property type="match status" value="1"/>
</dbReference>
<dbReference type="SUPFAM" id="SSF47323">
    <property type="entry name" value="Anticodon-binding domain of a subclass of class I aminoacyl-tRNA synthetases"/>
    <property type="match status" value="1"/>
</dbReference>
<dbReference type="GO" id="GO:0006429">
    <property type="term" value="P:leucyl-tRNA aminoacylation"/>
    <property type="evidence" value="ECO:0000318"/>
    <property type="project" value="GO_Central"/>
</dbReference>
<accession>A2Q4Y9</accession>